<organism evidence="2 3">
    <name type="scientific">Aureobasidium pullulans</name>
    <name type="common">Black yeast</name>
    <name type="synonym">Pullularia pullulans</name>
    <dbReference type="NCBI Taxonomy" id="5580"/>
    <lineage>
        <taxon>Eukaryota</taxon>
        <taxon>Fungi</taxon>
        <taxon>Dikarya</taxon>
        <taxon>Ascomycota</taxon>
        <taxon>Pezizomycotina</taxon>
        <taxon>Dothideomycetes</taxon>
        <taxon>Dothideomycetidae</taxon>
        <taxon>Dothideales</taxon>
        <taxon>Saccotheciaceae</taxon>
        <taxon>Aureobasidium</taxon>
    </lineage>
</organism>
<sequence>MVFQQGFVLQGSFQQAPAQQTVPAKLNSTSHCSADISPTISRPSQLKGDRKQKTYADHAIYDVDKDAGAHSFGELNGQRTSWSPPDATLSPALLDSSGSLFPTPKHNTEQALHLANTTSQAIHHTEITAQAMQPSAAAAATAAAGEELRIAFSNVEDKAIHLGI</sequence>
<dbReference type="Proteomes" id="UP000308802">
    <property type="component" value="Unassembled WGS sequence"/>
</dbReference>
<reference evidence="2 3" key="1">
    <citation type="submission" date="2018-10" db="EMBL/GenBank/DDBJ databases">
        <title>Fifty Aureobasidium pullulans genomes reveal a recombining polyextremotolerant generalist.</title>
        <authorList>
            <person name="Gostincar C."/>
            <person name="Turk M."/>
            <person name="Zajc J."/>
            <person name="Gunde-Cimerman N."/>
        </authorList>
    </citation>
    <scope>NUCLEOTIDE SEQUENCE [LARGE SCALE GENOMIC DNA]</scope>
    <source>
        <strain evidence="2 3">EXF-10659</strain>
    </source>
</reference>
<name>A0A4S8YZ24_AURPU</name>
<protein>
    <submittedName>
        <fullName evidence="2">Uncharacterized protein</fullName>
    </submittedName>
</protein>
<proteinExistence type="predicted"/>
<feature type="compositionally biased region" description="Polar residues" evidence="1">
    <location>
        <begin position="29"/>
        <end position="44"/>
    </location>
</feature>
<accession>A0A4S8YZ24</accession>
<comment type="caution">
    <text evidence="2">The sequence shown here is derived from an EMBL/GenBank/DDBJ whole genome shotgun (WGS) entry which is preliminary data.</text>
</comment>
<gene>
    <name evidence="2" type="ORF">D6D19_10475</name>
</gene>
<evidence type="ECO:0000313" key="3">
    <source>
        <dbReference type="Proteomes" id="UP000308802"/>
    </source>
</evidence>
<dbReference type="AlphaFoldDB" id="A0A4S8YZ24"/>
<evidence type="ECO:0000313" key="2">
    <source>
        <dbReference type="EMBL" id="THW57906.1"/>
    </source>
</evidence>
<dbReference type="EMBL" id="QZAO01000804">
    <property type="protein sequence ID" value="THW57906.1"/>
    <property type="molecule type" value="Genomic_DNA"/>
</dbReference>
<feature type="region of interest" description="Disordered" evidence="1">
    <location>
        <begin position="29"/>
        <end position="50"/>
    </location>
</feature>
<evidence type="ECO:0000256" key="1">
    <source>
        <dbReference type="SAM" id="MobiDB-lite"/>
    </source>
</evidence>